<feature type="compositionally biased region" description="Low complexity" evidence="1">
    <location>
        <begin position="259"/>
        <end position="311"/>
    </location>
</feature>
<dbReference type="InterPro" id="IPR001715">
    <property type="entry name" value="CH_dom"/>
</dbReference>
<dbReference type="STRING" id="1202772.A0A1V9YBK5"/>
<evidence type="ECO:0000313" key="3">
    <source>
        <dbReference type="EMBL" id="OQR83072.1"/>
    </source>
</evidence>
<evidence type="ECO:0000259" key="2">
    <source>
        <dbReference type="PROSITE" id="PS50021"/>
    </source>
</evidence>
<feature type="compositionally biased region" description="Polar residues" evidence="1">
    <location>
        <begin position="510"/>
        <end position="520"/>
    </location>
</feature>
<dbReference type="GO" id="GO:0051015">
    <property type="term" value="F:actin filament binding"/>
    <property type="evidence" value="ECO:0007669"/>
    <property type="project" value="TreeGrafter"/>
</dbReference>
<dbReference type="GO" id="GO:0015629">
    <property type="term" value="C:actin cytoskeleton"/>
    <property type="evidence" value="ECO:0007669"/>
    <property type="project" value="TreeGrafter"/>
</dbReference>
<name>A0A1V9YBK5_ACHHY</name>
<evidence type="ECO:0000256" key="1">
    <source>
        <dbReference type="SAM" id="MobiDB-lite"/>
    </source>
</evidence>
<evidence type="ECO:0000313" key="4">
    <source>
        <dbReference type="Proteomes" id="UP000243579"/>
    </source>
</evidence>
<feature type="compositionally biased region" description="Low complexity" evidence="1">
    <location>
        <begin position="235"/>
        <end position="252"/>
    </location>
</feature>
<dbReference type="SUPFAM" id="SSF47576">
    <property type="entry name" value="Calponin-homology domain, CH-domain"/>
    <property type="match status" value="2"/>
</dbReference>
<protein>
    <recommendedName>
        <fullName evidence="2">Calponin-homology (CH) domain-containing protein</fullName>
    </recommendedName>
</protein>
<dbReference type="Pfam" id="PF00307">
    <property type="entry name" value="CH"/>
    <property type="match status" value="2"/>
</dbReference>
<dbReference type="AlphaFoldDB" id="A0A1V9YBK5"/>
<dbReference type="PRINTS" id="PR00888">
    <property type="entry name" value="SM22CALPONIN"/>
</dbReference>
<dbReference type="OrthoDB" id="21595at2759"/>
<reference evidence="3 4" key="1">
    <citation type="journal article" date="2014" name="Genome Biol. Evol.">
        <title>The secreted proteins of Achlya hypogyna and Thraustotheca clavata identify the ancestral oomycete secretome and reveal gene acquisitions by horizontal gene transfer.</title>
        <authorList>
            <person name="Misner I."/>
            <person name="Blouin N."/>
            <person name="Leonard G."/>
            <person name="Richards T.A."/>
            <person name="Lane C.E."/>
        </authorList>
    </citation>
    <scope>NUCLEOTIDE SEQUENCE [LARGE SCALE GENOMIC DNA]</scope>
    <source>
        <strain evidence="3 4">ATCC 48635</strain>
    </source>
</reference>
<organism evidence="3 4">
    <name type="scientific">Achlya hypogyna</name>
    <name type="common">Oomycete</name>
    <name type="synonym">Protoachlya hypogyna</name>
    <dbReference type="NCBI Taxonomy" id="1202772"/>
    <lineage>
        <taxon>Eukaryota</taxon>
        <taxon>Sar</taxon>
        <taxon>Stramenopiles</taxon>
        <taxon>Oomycota</taxon>
        <taxon>Saprolegniomycetes</taxon>
        <taxon>Saprolegniales</taxon>
        <taxon>Achlyaceae</taxon>
        <taxon>Achlya</taxon>
    </lineage>
</organism>
<comment type="caution">
    <text evidence="3">The sequence shown here is derived from an EMBL/GenBank/DDBJ whole genome shotgun (WGS) entry which is preliminary data.</text>
</comment>
<dbReference type="InterPro" id="IPR003096">
    <property type="entry name" value="SM22_calponin"/>
</dbReference>
<dbReference type="GO" id="GO:0007015">
    <property type="term" value="P:actin filament organization"/>
    <property type="evidence" value="ECO:0007669"/>
    <property type="project" value="TreeGrafter"/>
</dbReference>
<accession>A0A1V9YBK5</accession>
<sequence>MQRGGSAYGLDKELAAKAVAKYDTAAETEARDWIEAITGRSIGPDFGLGLKDGVILCELANAVDPANRIKVSTSTMPFKQMENVTAFIRACRSMGVMEFDLFETVDLFEQKDLGVVVRCLHALGRTLQKKGTYNGPVLGVKEATRNERTFTEAQLAEARHATSLLNMGSHAFMERPNIDVTTGVTFGADSTSDLPLPNATPSSASPPVSGAIPSILTKNAQGAFSSPEKALERTPSFNNSSSGSPPAKAASSVTARWMAATGNAAPTTSTAPAPVRRTSPAGLPAASSVSSVGSSTPTASSTPPSVASAPAPVQVRGGGYGLDAELAAKAVAKYDYSAEAEVAAWIEAITHRKLPQFGPGLQNGQVLVVLVNTLYALSMADEAPLKVDTSAGAFKQMQNIKLFLDACRSLGVAPVDLFETVDLYEQKDLGAVVRCLLALNRAVASKYPAYPGPVLSAAAPARSKTPPPAKTTPVEPLANITPVEPPVATKETPTATPNPAFHSMLRHSSSKGLPTRANWQ</sequence>
<keyword evidence="4" id="KW-1185">Reference proteome</keyword>
<feature type="domain" description="Calponin-homology (CH)" evidence="2">
    <location>
        <begin position="336"/>
        <end position="444"/>
    </location>
</feature>
<dbReference type="PANTHER" id="PTHR47385">
    <property type="entry name" value="CALPONIN"/>
    <property type="match status" value="1"/>
</dbReference>
<dbReference type="PANTHER" id="PTHR47385:SF14">
    <property type="entry name" value="TRANSGELIN"/>
    <property type="match status" value="1"/>
</dbReference>
<feature type="region of interest" description="Disordered" evidence="1">
    <location>
        <begin position="457"/>
        <end position="520"/>
    </location>
</feature>
<feature type="compositionally biased region" description="Polar residues" evidence="1">
    <location>
        <begin position="191"/>
        <end position="206"/>
    </location>
</feature>
<dbReference type="SMART" id="SM00033">
    <property type="entry name" value="CH"/>
    <property type="match status" value="2"/>
</dbReference>
<dbReference type="PROSITE" id="PS50021">
    <property type="entry name" value="CH"/>
    <property type="match status" value="2"/>
</dbReference>
<dbReference type="Proteomes" id="UP000243579">
    <property type="component" value="Unassembled WGS sequence"/>
</dbReference>
<dbReference type="Gene3D" id="1.10.418.10">
    <property type="entry name" value="Calponin-like domain"/>
    <property type="match status" value="2"/>
</dbReference>
<dbReference type="InterPro" id="IPR036872">
    <property type="entry name" value="CH_dom_sf"/>
</dbReference>
<feature type="region of interest" description="Disordered" evidence="1">
    <location>
        <begin position="191"/>
        <end position="311"/>
    </location>
</feature>
<dbReference type="InterPro" id="IPR050606">
    <property type="entry name" value="Calponin-like"/>
</dbReference>
<gene>
    <name evidence="3" type="ORF">ACHHYP_15175</name>
</gene>
<feature type="domain" description="Calponin-homology (CH)" evidence="2">
    <location>
        <begin position="24"/>
        <end position="127"/>
    </location>
</feature>
<dbReference type="EMBL" id="JNBR01002403">
    <property type="protein sequence ID" value="OQR83072.1"/>
    <property type="molecule type" value="Genomic_DNA"/>
</dbReference>
<proteinExistence type="predicted"/>